<proteinExistence type="inferred from homology"/>
<evidence type="ECO:0000256" key="2">
    <source>
        <dbReference type="ARBA" id="ARBA00022729"/>
    </source>
</evidence>
<accession>A0A5B8W4A3</accession>
<dbReference type="KEGG" id="mgk:FSB76_22950"/>
<dbReference type="Proteomes" id="UP000321362">
    <property type="component" value="Chromosome"/>
</dbReference>
<dbReference type="InterPro" id="IPR005632">
    <property type="entry name" value="Chaperone_Skp"/>
</dbReference>
<sequence length="172" mass="19257">MKRSFLILLTLLCIALASNKATAQVKIGYIDLDTLMAQMPETKDVKKQMDAFTKPFIDHLTKMNDDYTSYGLTYVHRKMTDSIVAVESKKLQMILKEMQDFQDNAFKMVAAKKDELLKPISDKAIAALSQVAKENGISYVIDSSKNTRLIVAFVASDEINLMDAVKAKLGIK</sequence>
<name>A0A5B8W4A3_9SPHI</name>
<dbReference type="AlphaFoldDB" id="A0A5B8W4A3"/>
<dbReference type="PANTHER" id="PTHR35089:SF1">
    <property type="entry name" value="CHAPERONE PROTEIN SKP"/>
    <property type="match status" value="1"/>
</dbReference>
<organism evidence="4 5">
    <name type="scientific">Mucilaginibacter ginsenosidivorax</name>
    <dbReference type="NCBI Taxonomy" id="862126"/>
    <lineage>
        <taxon>Bacteria</taxon>
        <taxon>Pseudomonadati</taxon>
        <taxon>Bacteroidota</taxon>
        <taxon>Sphingobacteriia</taxon>
        <taxon>Sphingobacteriales</taxon>
        <taxon>Sphingobacteriaceae</taxon>
        <taxon>Mucilaginibacter</taxon>
    </lineage>
</organism>
<dbReference type="SUPFAM" id="SSF111384">
    <property type="entry name" value="OmpH-like"/>
    <property type="match status" value="1"/>
</dbReference>
<dbReference type="EMBL" id="CP042437">
    <property type="protein sequence ID" value="QEC78664.1"/>
    <property type="molecule type" value="Genomic_DNA"/>
</dbReference>
<dbReference type="Pfam" id="PF03938">
    <property type="entry name" value="OmpH"/>
    <property type="match status" value="1"/>
</dbReference>
<feature type="signal peptide" evidence="3">
    <location>
        <begin position="1"/>
        <end position="23"/>
    </location>
</feature>
<dbReference type="GO" id="GO:0005829">
    <property type="term" value="C:cytosol"/>
    <property type="evidence" value="ECO:0007669"/>
    <property type="project" value="TreeGrafter"/>
</dbReference>
<keyword evidence="5" id="KW-1185">Reference proteome</keyword>
<dbReference type="InterPro" id="IPR024930">
    <property type="entry name" value="Skp_dom_sf"/>
</dbReference>
<dbReference type="GO" id="GO:0050821">
    <property type="term" value="P:protein stabilization"/>
    <property type="evidence" value="ECO:0007669"/>
    <property type="project" value="TreeGrafter"/>
</dbReference>
<reference evidence="4 5" key="1">
    <citation type="journal article" date="2013" name="J. Microbiol.">
        <title>Mucilaginibacter ginsenosidivorax sp. nov., with ginsenoside converting activity isolated from sediment.</title>
        <authorList>
            <person name="Kim J.K."/>
            <person name="Choi T.E."/>
            <person name="Liu Q.M."/>
            <person name="Park H.Y."/>
            <person name="Yi T.H."/>
            <person name="Yoon M.H."/>
            <person name="Kim S.C."/>
            <person name="Im W.T."/>
        </authorList>
    </citation>
    <scope>NUCLEOTIDE SEQUENCE [LARGE SCALE GENOMIC DNA]</scope>
    <source>
        <strain evidence="4 5">KHI28</strain>
    </source>
</reference>
<dbReference type="SMART" id="SM00935">
    <property type="entry name" value="OmpH"/>
    <property type="match status" value="1"/>
</dbReference>
<dbReference type="Gene3D" id="3.30.910.20">
    <property type="entry name" value="Skp domain"/>
    <property type="match status" value="1"/>
</dbReference>
<keyword evidence="2 3" id="KW-0732">Signal</keyword>
<comment type="similarity">
    <text evidence="1">Belongs to the Skp family.</text>
</comment>
<dbReference type="OrthoDB" id="1524711at2"/>
<evidence type="ECO:0000256" key="3">
    <source>
        <dbReference type="SAM" id="SignalP"/>
    </source>
</evidence>
<evidence type="ECO:0000313" key="4">
    <source>
        <dbReference type="EMBL" id="QEC78664.1"/>
    </source>
</evidence>
<evidence type="ECO:0000313" key="5">
    <source>
        <dbReference type="Proteomes" id="UP000321362"/>
    </source>
</evidence>
<gene>
    <name evidence="4" type="ORF">FSB76_22950</name>
</gene>
<protein>
    <submittedName>
        <fullName evidence="4">OmpH family outer membrane protein</fullName>
    </submittedName>
</protein>
<dbReference type="PANTHER" id="PTHR35089">
    <property type="entry name" value="CHAPERONE PROTEIN SKP"/>
    <property type="match status" value="1"/>
</dbReference>
<evidence type="ECO:0000256" key="1">
    <source>
        <dbReference type="ARBA" id="ARBA00009091"/>
    </source>
</evidence>
<feature type="chain" id="PRO_5022678545" evidence="3">
    <location>
        <begin position="24"/>
        <end position="172"/>
    </location>
</feature>
<dbReference type="GO" id="GO:0051082">
    <property type="term" value="F:unfolded protein binding"/>
    <property type="evidence" value="ECO:0007669"/>
    <property type="project" value="InterPro"/>
</dbReference>
<dbReference type="RefSeq" id="WP_147057519.1">
    <property type="nucleotide sequence ID" value="NZ_CP042437.1"/>
</dbReference>